<accession>A0A655TEA9</accession>
<organism evidence="1 2">
    <name type="scientific">Vibrio cholerae</name>
    <dbReference type="NCBI Taxonomy" id="666"/>
    <lineage>
        <taxon>Bacteria</taxon>
        <taxon>Pseudomonadati</taxon>
        <taxon>Pseudomonadota</taxon>
        <taxon>Gammaproteobacteria</taxon>
        <taxon>Vibrionales</taxon>
        <taxon>Vibrionaceae</taxon>
        <taxon>Vibrio</taxon>
    </lineage>
</organism>
<dbReference type="Proteomes" id="UP000041770">
    <property type="component" value="Unassembled WGS sequence"/>
</dbReference>
<dbReference type="AlphaFoldDB" id="A0A655TEA9"/>
<evidence type="ECO:0000313" key="2">
    <source>
        <dbReference type="Proteomes" id="UP000041770"/>
    </source>
</evidence>
<dbReference type="RefSeq" id="WP_001999254.1">
    <property type="nucleotide sequence ID" value="NZ_CADDXB010000001.1"/>
</dbReference>
<evidence type="ECO:0000313" key="1">
    <source>
        <dbReference type="EMBL" id="CSC21981.1"/>
    </source>
</evidence>
<name>A0A655TEA9_VIBCL</name>
<reference evidence="1 2" key="1">
    <citation type="submission" date="2015-07" db="EMBL/GenBank/DDBJ databases">
        <authorList>
            <consortium name="Pathogen Informatics"/>
        </authorList>
    </citation>
    <scope>NUCLEOTIDE SEQUENCE [LARGE SCALE GENOMIC DNA]</scope>
    <source>
        <strain evidence="1 2">A316</strain>
    </source>
</reference>
<gene>
    <name evidence="1" type="ORF">ERS013200_00860</name>
</gene>
<dbReference type="EMBL" id="CWQY01000004">
    <property type="protein sequence ID" value="CSC21981.1"/>
    <property type="molecule type" value="Genomic_DNA"/>
</dbReference>
<sequence>MQVKNKKGEIFTVSQEHYETYKHDLELVTEKPIKEVKKKVANEGRAKNNS</sequence>
<proteinExistence type="predicted"/>
<protein>
    <submittedName>
        <fullName evidence="1">Uncharacterized protein</fullName>
    </submittedName>
</protein>